<protein>
    <submittedName>
        <fullName evidence="3">DivIVA domain-containing protein</fullName>
    </submittedName>
</protein>
<sequence>MRLTMAMTANRPASNVDRPKCRDPTGQASHAPAYGVRWRRGAGVARSGVMVVVFVVLAAVVLFAAVMVVLGRGDLLEPDVPLGTERLLPDGAVGADDVNGVRFAVVQRGYRMDQVDSVLDRLEGELDWRDRRIAELESRLPGLRPAGAAPPPGPAAGMPLPRRRPVPPGAPPGTSPGASSGAPGATAAPGE</sequence>
<gene>
    <name evidence="3" type="ORF">E1269_16325</name>
</gene>
<proteinExistence type="predicted"/>
<evidence type="ECO:0000313" key="4">
    <source>
        <dbReference type="Proteomes" id="UP000294739"/>
    </source>
</evidence>
<evidence type="ECO:0000256" key="1">
    <source>
        <dbReference type="SAM" id="MobiDB-lite"/>
    </source>
</evidence>
<keyword evidence="2" id="KW-0812">Transmembrane</keyword>
<keyword evidence="4" id="KW-1185">Reference proteome</keyword>
<evidence type="ECO:0000313" key="3">
    <source>
        <dbReference type="EMBL" id="TDE08739.1"/>
    </source>
</evidence>
<accession>A0A4R5D5J2</accession>
<feature type="transmembrane region" description="Helical" evidence="2">
    <location>
        <begin position="47"/>
        <end position="70"/>
    </location>
</feature>
<dbReference type="EMBL" id="SMKZ01000022">
    <property type="protein sequence ID" value="TDE08739.1"/>
    <property type="molecule type" value="Genomic_DNA"/>
</dbReference>
<feature type="region of interest" description="Disordered" evidence="1">
    <location>
        <begin position="142"/>
        <end position="191"/>
    </location>
</feature>
<reference evidence="3 4" key="1">
    <citation type="submission" date="2019-03" db="EMBL/GenBank/DDBJ databases">
        <title>Draft genome sequences of novel Actinobacteria.</title>
        <authorList>
            <person name="Sahin N."/>
            <person name="Ay H."/>
            <person name="Saygin H."/>
        </authorList>
    </citation>
    <scope>NUCLEOTIDE SEQUENCE [LARGE SCALE GENOMIC DNA]</scope>
    <source>
        <strain evidence="3 4">5K138</strain>
    </source>
</reference>
<feature type="region of interest" description="Disordered" evidence="1">
    <location>
        <begin position="1"/>
        <end position="29"/>
    </location>
</feature>
<name>A0A4R5D5J2_9ACTN</name>
<dbReference type="Gene3D" id="6.10.250.660">
    <property type="match status" value="1"/>
</dbReference>
<dbReference type="AlphaFoldDB" id="A0A4R5D5J2"/>
<feature type="compositionally biased region" description="Low complexity" evidence="1">
    <location>
        <begin position="175"/>
        <end position="191"/>
    </location>
</feature>
<evidence type="ECO:0000256" key="2">
    <source>
        <dbReference type="SAM" id="Phobius"/>
    </source>
</evidence>
<dbReference type="NCBIfam" id="TIGR03544">
    <property type="entry name" value="DivI1A_domain"/>
    <property type="match status" value="1"/>
</dbReference>
<dbReference type="OrthoDB" id="3404379at2"/>
<keyword evidence="2" id="KW-0472">Membrane</keyword>
<dbReference type="InterPro" id="IPR019933">
    <property type="entry name" value="DivIVA_domain"/>
</dbReference>
<dbReference type="Proteomes" id="UP000294739">
    <property type="component" value="Unassembled WGS sequence"/>
</dbReference>
<keyword evidence="2" id="KW-1133">Transmembrane helix</keyword>
<dbReference type="InParanoid" id="A0A4R5D5J2"/>
<organism evidence="3 4">
    <name type="scientific">Jiangella asiatica</name>
    <dbReference type="NCBI Taxonomy" id="2530372"/>
    <lineage>
        <taxon>Bacteria</taxon>
        <taxon>Bacillati</taxon>
        <taxon>Actinomycetota</taxon>
        <taxon>Actinomycetes</taxon>
        <taxon>Jiangellales</taxon>
        <taxon>Jiangellaceae</taxon>
        <taxon>Jiangella</taxon>
    </lineage>
</organism>
<comment type="caution">
    <text evidence="3">The sequence shown here is derived from an EMBL/GenBank/DDBJ whole genome shotgun (WGS) entry which is preliminary data.</text>
</comment>